<evidence type="ECO:0000256" key="2">
    <source>
        <dbReference type="ARBA" id="ARBA00022448"/>
    </source>
</evidence>
<feature type="transmembrane region" description="Helical" evidence="7">
    <location>
        <begin position="47"/>
        <end position="67"/>
    </location>
</feature>
<keyword evidence="5 7" id="KW-1133">Transmembrane helix</keyword>
<feature type="transmembrane region" description="Helical" evidence="7">
    <location>
        <begin position="87"/>
        <end position="107"/>
    </location>
</feature>
<organism evidence="8">
    <name type="scientific">marine metagenome</name>
    <dbReference type="NCBI Taxonomy" id="408172"/>
    <lineage>
        <taxon>unclassified sequences</taxon>
        <taxon>metagenomes</taxon>
        <taxon>ecological metagenomes</taxon>
    </lineage>
</organism>
<feature type="transmembrane region" description="Helical" evidence="7">
    <location>
        <begin position="447"/>
        <end position="466"/>
    </location>
</feature>
<reference evidence="8" key="1">
    <citation type="submission" date="2018-05" db="EMBL/GenBank/DDBJ databases">
        <authorList>
            <person name="Lanie J.A."/>
            <person name="Ng W.-L."/>
            <person name="Kazmierczak K.M."/>
            <person name="Andrzejewski T.M."/>
            <person name="Davidsen T.M."/>
            <person name="Wayne K.J."/>
            <person name="Tettelin H."/>
            <person name="Glass J.I."/>
            <person name="Rusch D."/>
            <person name="Podicherti R."/>
            <person name="Tsui H.-C.T."/>
            <person name="Winkler M.E."/>
        </authorList>
    </citation>
    <scope>NUCLEOTIDE SEQUENCE</scope>
</reference>
<keyword evidence="4 7" id="KW-0812">Transmembrane</keyword>
<feature type="transmembrane region" description="Helical" evidence="7">
    <location>
        <begin position="145"/>
        <end position="164"/>
    </location>
</feature>
<evidence type="ECO:0000256" key="5">
    <source>
        <dbReference type="ARBA" id="ARBA00022989"/>
    </source>
</evidence>
<keyword evidence="6 7" id="KW-0472">Membrane</keyword>
<evidence type="ECO:0008006" key="9">
    <source>
        <dbReference type="Google" id="ProtNLM"/>
    </source>
</evidence>
<feature type="transmembrane region" description="Helical" evidence="7">
    <location>
        <begin position="472"/>
        <end position="492"/>
    </location>
</feature>
<evidence type="ECO:0000256" key="7">
    <source>
        <dbReference type="SAM" id="Phobius"/>
    </source>
</evidence>
<feature type="transmembrane region" description="Helical" evidence="7">
    <location>
        <begin position="9"/>
        <end position="27"/>
    </location>
</feature>
<evidence type="ECO:0000313" key="8">
    <source>
        <dbReference type="EMBL" id="SVB65140.1"/>
    </source>
</evidence>
<gene>
    <name evidence="8" type="ORF">METZ01_LOCUS217994</name>
</gene>
<evidence type="ECO:0000256" key="4">
    <source>
        <dbReference type="ARBA" id="ARBA00022692"/>
    </source>
</evidence>
<dbReference type="PANTHER" id="PTHR30047">
    <property type="entry name" value="HIGH-AFFINITY CHOLINE TRANSPORT PROTEIN-RELATED"/>
    <property type="match status" value="1"/>
</dbReference>
<dbReference type="AlphaFoldDB" id="A0A382FQ41"/>
<dbReference type="InterPro" id="IPR018093">
    <property type="entry name" value="BCCT_CS"/>
</dbReference>
<dbReference type="PANTHER" id="PTHR30047:SF7">
    <property type="entry name" value="HIGH-AFFINITY CHOLINE TRANSPORT PROTEIN"/>
    <property type="match status" value="1"/>
</dbReference>
<dbReference type="InterPro" id="IPR000060">
    <property type="entry name" value="BCCT_transptr"/>
</dbReference>
<evidence type="ECO:0000256" key="1">
    <source>
        <dbReference type="ARBA" id="ARBA00004651"/>
    </source>
</evidence>
<feature type="transmembrane region" description="Helical" evidence="7">
    <location>
        <begin position="315"/>
        <end position="333"/>
    </location>
</feature>
<feature type="transmembrane region" description="Helical" evidence="7">
    <location>
        <begin position="258"/>
        <end position="277"/>
    </location>
</feature>
<dbReference type="GO" id="GO:0022857">
    <property type="term" value="F:transmembrane transporter activity"/>
    <property type="evidence" value="ECO:0007669"/>
    <property type="project" value="InterPro"/>
</dbReference>
<dbReference type="EMBL" id="UINC01051236">
    <property type="protein sequence ID" value="SVB65140.1"/>
    <property type="molecule type" value="Genomic_DNA"/>
</dbReference>
<evidence type="ECO:0000256" key="3">
    <source>
        <dbReference type="ARBA" id="ARBA00022475"/>
    </source>
</evidence>
<feature type="transmembrane region" description="Helical" evidence="7">
    <location>
        <begin position="345"/>
        <end position="368"/>
    </location>
</feature>
<sequence>MQENKTDKLSFSSILVAIVCITLPIALKPSESEVFIRQIYLETVNIFGSSYMVLGIITLVFLLILSLSKYGTFILGGENAKPEFKNFSWGSMLFCSGIGGGILYWSGVEWAYYVSQPPFGIEPFSEEAYHLSSAYGIFHWGLGGWALYCLPAIAIAVPFYHFKLGSLRLSSGIRSSQQNPIENSIIGRIIDFIFVIVVIGASGGTMGMYIPVISAGIAELFDVPHDIMLDLGMLFVCTCLFAFSVFKGIKKGIRVISNINVIMALIFLMCILLLGSFQEIINLTIEAIKSLIKNFSSMSTLGIKEKSTFADNWTIFYWAWWIALGPQVGLFIARVSKGRTLRELILGMLFLGSLGCFLFFAIIGNYAINLEINNQLMVTEILANEGHRIAATQILLSLPFGEVFLFTYCIIVIIFIATSYDSVSYLLAYHVKRTSSEVNEPSKKMRLFWAIVLAILPASLFLVNSHRAAMDVILLMSPPLLILFPIFAISIVRT</sequence>
<feature type="transmembrane region" description="Helical" evidence="7">
    <location>
        <begin position="227"/>
        <end position="246"/>
    </location>
</feature>
<protein>
    <recommendedName>
        <fullName evidence="9">Choline transporter</fullName>
    </recommendedName>
</protein>
<accession>A0A382FQ41</accession>
<feature type="transmembrane region" description="Helical" evidence="7">
    <location>
        <begin position="185"/>
        <end position="207"/>
    </location>
</feature>
<dbReference type="PROSITE" id="PS01303">
    <property type="entry name" value="BCCT"/>
    <property type="match status" value="1"/>
</dbReference>
<proteinExistence type="predicted"/>
<keyword evidence="2" id="KW-0813">Transport</keyword>
<name>A0A382FQ41_9ZZZZ</name>
<dbReference type="GO" id="GO:0005886">
    <property type="term" value="C:plasma membrane"/>
    <property type="evidence" value="ECO:0007669"/>
    <property type="project" value="UniProtKB-SubCell"/>
</dbReference>
<comment type="subcellular location">
    <subcellularLocation>
        <location evidence="1">Cell membrane</location>
        <topology evidence="1">Multi-pass membrane protein</topology>
    </subcellularLocation>
</comment>
<dbReference type="Pfam" id="PF02028">
    <property type="entry name" value="BCCT"/>
    <property type="match status" value="1"/>
</dbReference>
<feature type="non-terminal residue" evidence="8">
    <location>
        <position position="494"/>
    </location>
</feature>
<keyword evidence="3" id="KW-1003">Cell membrane</keyword>
<feature type="transmembrane region" description="Helical" evidence="7">
    <location>
        <begin position="405"/>
        <end position="427"/>
    </location>
</feature>
<evidence type="ECO:0000256" key="6">
    <source>
        <dbReference type="ARBA" id="ARBA00023136"/>
    </source>
</evidence>